<accession>A0A3M7PRU0</accession>
<dbReference type="Proteomes" id="UP000276133">
    <property type="component" value="Unassembled WGS sequence"/>
</dbReference>
<dbReference type="AlphaFoldDB" id="A0A3M7PRU0"/>
<dbReference type="EMBL" id="REGN01009234">
    <property type="protein sequence ID" value="RNA01639.1"/>
    <property type="molecule type" value="Genomic_DNA"/>
</dbReference>
<evidence type="ECO:0000313" key="1">
    <source>
        <dbReference type="EMBL" id="RNA01639.1"/>
    </source>
</evidence>
<reference evidence="1 2" key="1">
    <citation type="journal article" date="2018" name="Sci. Rep.">
        <title>Genomic signatures of local adaptation to the degree of environmental predictability in rotifers.</title>
        <authorList>
            <person name="Franch-Gras L."/>
            <person name="Hahn C."/>
            <person name="Garcia-Roger E.M."/>
            <person name="Carmona M.J."/>
            <person name="Serra M."/>
            <person name="Gomez A."/>
        </authorList>
    </citation>
    <scope>NUCLEOTIDE SEQUENCE [LARGE SCALE GENOMIC DNA]</scope>
    <source>
        <strain evidence="1">HYR1</strain>
    </source>
</reference>
<proteinExistence type="predicted"/>
<organism evidence="1 2">
    <name type="scientific">Brachionus plicatilis</name>
    <name type="common">Marine rotifer</name>
    <name type="synonym">Brachionus muelleri</name>
    <dbReference type="NCBI Taxonomy" id="10195"/>
    <lineage>
        <taxon>Eukaryota</taxon>
        <taxon>Metazoa</taxon>
        <taxon>Spiralia</taxon>
        <taxon>Gnathifera</taxon>
        <taxon>Rotifera</taxon>
        <taxon>Eurotatoria</taxon>
        <taxon>Monogononta</taxon>
        <taxon>Pseudotrocha</taxon>
        <taxon>Ploima</taxon>
        <taxon>Brachionidae</taxon>
        <taxon>Brachionus</taxon>
    </lineage>
</organism>
<keyword evidence="2" id="KW-1185">Reference proteome</keyword>
<sequence length="70" mass="8213">MRNIIYIRKETNFLNYIGWHADLTLSCNISLIFYSCNIKISKLDMQKNVYFVKEIEPVIPLGSFSLSSDY</sequence>
<name>A0A3M7PRU0_BRAPC</name>
<evidence type="ECO:0000313" key="2">
    <source>
        <dbReference type="Proteomes" id="UP000276133"/>
    </source>
</evidence>
<protein>
    <submittedName>
        <fullName evidence="1">Uncharacterized protein</fullName>
    </submittedName>
</protein>
<comment type="caution">
    <text evidence="1">The sequence shown here is derived from an EMBL/GenBank/DDBJ whole genome shotgun (WGS) entry which is preliminary data.</text>
</comment>
<gene>
    <name evidence="1" type="ORF">BpHYR1_008171</name>
</gene>